<dbReference type="InterPro" id="IPR050987">
    <property type="entry name" value="AtrR-like"/>
</dbReference>
<dbReference type="CDD" id="cd12148">
    <property type="entry name" value="fungal_TF_MHR"/>
    <property type="match status" value="1"/>
</dbReference>
<evidence type="ECO:0000256" key="4">
    <source>
        <dbReference type="ARBA" id="ARBA00023163"/>
    </source>
</evidence>
<dbReference type="GO" id="GO:0003700">
    <property type="term" value="F:DNA-binding transcription factor activity"/>
    <property type="evidence" value="ECO:0007669"/>
    <property type="project" value="InterPro"/>
</dbReference>
<dbReference type="PANTHER" id="PTHR46910">
    <property type="entry name" value="TRANSCRIPTION FACTOR PDR1"/>
    <property type="match status" value="1"/>
</dbReference>
<keyword evidence="4" id="KW-0804">Transcription</keyword>
<dbReference type="Proteomes" id="UP001358417">
    <property type="component" value="Unassembled WGS sequence"/>
</dbReference>
<dbReference type="GO" id="GO:0005634">
    <property type="term" value="C:nucleus"/>
    <property type="evidence" value="ECO:0007669"/>
    <property type="project" value="UniProtKB-SubCell"/>
</dbReference>
<evidence type="ECO:0000256" key="2">
    <source>
        <dbReference type="ARBA" id="ARBA00023015"/>
    </source>
</evidence>
<keyword evidence="5" id="KW-0539">Nucleus</keyword>
<reference evidence="8 9" key="1">
    <citation type="submission" date="2023-08" db="EMBL/GenBank/DDBJ databases">
        <title>Black Yeasts Isolated from many extreme environments.</title>
        <authorList>
            <person name="Coleine C."/>
            <person name="Stajich J.E."/>
            <person name="Selbmann L."/>
        </authorList>
    </citation>
    <scope>NUCLEOTIDE SEQUENCE [LARGE SCALE GENOMIC DNA]</scope>
    <source>
        <strain evidence="8 9">CCFEE 5792</strain>
    </source>
</reference>
<dbReference type="GO" id="GO:0008270">
    <property type="term" value="F:zinc ion binding"/>
    <property type="evidence" value="ECO:0007669"/>
    <property type="project" value="InterPro"/>
</dbReference>
<dbReference type="GO" id="GO:0003677">
    <property type="term" value="F:DNA binding"/>
    <property type="evidence" value="ECO:0007669"/>
    <property type="project" value="UniProtKB-KW"/>
</dbReference>
<evidence type="ECO:0000256" key="6">
    <source>
        <dbReference type="SAM" id="MobiDB-lite"/>
    </source>
</evidence>
<dbReference type="EMBL" id="JAVRRD010000018">
    <property type="protein sequence ID" value="KAK5049828.1"/>
    <property type="molecule type" value="Genomic_DNA"/>
</dbReference>
<dbReference type="SMART" id="SM00906">
    <property type="entry name" value="Fungal_trans"/>
    <property type="match status" value="1"/>
</dbReference>
<gene>
    <name evidence="8" type="ORF">LTR84_003946</name>
</gene>
<keyword evidence="3" id="KW-0238">DNA-binding</keyword>
<evidence type="ECO:0000313" key="8">
    <source>
        <dbReference type="EMBL" id="KAK5049828.1"/>
    </source>
</evidence>
<comment type="caution">
    <text evidence="8">The sequence shown here is derived from an EMBL/GenBank/DDBJ whole genome shotgun (WGS) entry which is preliminary data.</text>
</comment>
<dbReference type="GO" id="GO:0006351">
    <property type="term" value="P:DNA-templated transcription"/>
    <property type="evidence" value="ECO:0007669"/>
    <property type="project" value="InterPro"/>
</dbReference>
<proteinExistence type="predicted"/>
<feature type="domain" description="Xylanolytic transcriptional activator regulatory" evidence="7">
    <location>
        <begin position="230"/>
        <end position="299"/>
    </location>
</feature>
<organism evidence="8 9">
    <name type="scientific">Exophiala bonariae</name>
    <dbReference type="NCBI Taxonomy" id="1690606"/>
    <lineage>
        <taxon>Eukaryota</taxon>
        <taxon>Fungi</taxon>
        <taxon>Dikarya</taxon>
        <taxon>Ascomycota</taxon>
        <taxon>Pezizomycotina</taxon>
        <taxon>Eurotiomycetes</taxon>
        <taxon>Chaetothyriomycetidae</taxon>
        <taxon>Chaetothyriales</taxon>
        <taxon>Herpotrichiellaceae</taxon>
        <taxon>Exophiala</taxon>
    </lineage>
</organism>
<comment type="subcellular location">
    <subcellularLocation>
        <location evidence="1">Nucleus</location>
    </subcellularLocation>
</comment>
<protein>
    <recommendedName>
        <fullName evidence="7">Xylanolytic transcriptional activator regulatory domain-containing protein</fullName>
    </recommendedName>
</protein>
<dbReference type="InterPro" id="IPR007219">
    <property type="entry name" value="XnlR_reg_dom"/>
</dbReference>
<accession>A0AAV9N529</accession>
<keyword evidence="9" id="KW-1185">Reference proteome</keyword>
<feature type="region of interest" description="Disordered" evidence="6">
    <location>
        <begin position="1"/>
        <end position="37"/>
    </location>
</feature>
<evidence type="ECO:0000313" key="9">
    <source>
        <dbReference type="Proteomes" id="UP001358417"/>
    </source>
</evidence>
<evidence type="ECO:0000259" key="7">
    <source>
        <dbReference type="SMART" id="SM00906"/>
    </source>
</evidence>
<name>A0AAV9N529_9EURO</name>
<dbReference type="GeneID" id="89972126"/>
<keyword evidence="2" id="KW-0805">Transcription regulation</keyword>
<evidence type="ECO:0000256" key="1">
    <source>
        <dbReference type="ARBA" id="ARBA00004123"/>
    </source>
</evidence>
<sequence>MDGGSIQHGTPPSDAPRFQMSEMSPTDTHSTTLRSADAEGNITFQRSTKYITSCSLAFFSEHNLVDLAKRLGHDRVRTLLDEFGDESRIRQASSVNAAVQPENFDVQVVLQMSTPELRAAYIQTFFTEIHPVLPFLDRHAFEHEALGTNLEVKLCSDQVWAMLYCTILSLGMISRDGGSFKPMEGQAWKIFILVLKSFASLLFAKKSLLVAQTLTAMAIFGMNQSSWPVEELLITEAARMAIALRLNKQPPNLADSAEKRRAFWVIYCIEKEYSFHSSQSSLFNDGDISCSVPDAITSPDGDTDWLDVQVKFARVLSHAYAKLFSVSSRSQMPTYYENEIRHTRKELERWKDSFPDHLRPDVPVRARHVAKTHMLYAILQTHFLYYNLQIAMCRLLIHVEGDRRCKAVAESKLLLMKSARMIMEVLSYIPLEPSTPMNIFGLTPIVATFILFDLVVYNPDHSETPKNMLYLDVAAGYLQRLQLALGYTQKGHMLAELTSIARDYVTSREQLALGASAGSDGQAEGVFVAIQAPNFGDYEDNNGGADDRDFTVPDLSMDEMSMDFLHYPTVDSLVGLEGTTGEDLGIRFFGQPVFFDPSNGPSDWNS</sequence>
<evidence type="ECO:0000256" key="5">
    <source>
        <dbReference type="ARBA" id="ARBA00023242"/>
    </source>
</evidence>
<feature type="compositionally biased region" description="Polar residues" evidence="6">
    <location>
        <begin position="21"/>
        <end position="34"/>
    </location>
</feature>
<dbReference type="Pfam" id="PF04082">
    <property type="entry name" value="Fungal_trans"/>
    <property type="match status" value="1"/>
</dbReference>
<dbReference type="PANTHER" id="PTHR46910:SF37">
    <property type="entry name" value="ZN(II)2CYS6 TRANSCRIPTION FACTOR (EUROFUNG)"/>
    <property type="match status" value="1"/>
</dbReference>
<dbReference type="RefSeq" id="XP_064704638.1">
    <property type="nucleotide sequence ID" value="XM_064847526.1"/>
</dbReference>
<evidence type="ECO:0000256" key="3">
    <source>
        <dbReference type="ARBA" id="ARBA00023125"/>
    </source>
</evidence>
<dbReference type="AlphaFoldDB" id="A0AAV9N529"/>